<sequence length="101" mass="11032">MATELKDPAWQETQAAVLRAWEARGLVEPGWSVEYNDGDGAYRARFTLVAGAGLSSARRRYDLSELEWCTYVMALADLVPAVAGPEGVRLADESRLEAGET</sequence>
<gene>
    <name evidence="1" type="ORF">ACFPC0_11075</name>
</gene>
<name>A0ABV8TCY5_9ACTN</name>
<evidence type="ECO:0000313" key="2">
    <source>
        <dbReference type="Proteomes" id="UP001595824"/>
    </source>
</evidence>
<dbReference type="RefSeq" id="WP_381738571.1">
    <property type="nucleotide sequence ID" value="NZ_JBHSDP010000011.1"/>
</dbReference>
<dbReference type="EMBL" id="JBHSDP010000011">
    <property type="protein sequence ID" value="MFC4328369.1"/>
    <property type="molecule type" value="Genomic_DNA"/>
</dbReference>
<accession>A0ABV8TCY5</accession>
<dbReference type="Proteomes" id="UP001595824">
    <property type="component" value="Unassembled WGS sequence"/>
</dbReference>
<protein>
    <submittedName>
        <fullName evidence="1">Uncharacterized protein</fullName>
    </submittedName>
</protein>
<evidence type="ECO:0000313" key="1">
    <source>
        <dbReference type="EMBL" id="MFC4328369.1"/>
    </source>
</evidence>
<proteinExistence type="predicted"/>
<organism evidence="1 2">
    <name type="scientific">Streptomyces andamanensis</name>
    <dbReference type="NCBI Taxonomy" id="1565035"/>
    <lineage>
        <taxon>Bacteria</taxon>
        <taxon>Bacillati</taxon>
        <taxon>Actinomycetota</taxon>
        <taxon>Actinomycetes</taxon>
        <taxon>Kitasatosporales</taxon>
        <taxon>Streptomycetaceae</taxon>
        <taxon>Streptomyces</taxon>
    </lineage>
</organism>
<comment type="caution">
    <text evidence="1">The sequence shown here is derived from an EMBL/GenBank/DDBJ whole genome shotgun (WGS) entry which is preliminary data.</text>
</comment>
<keyword evidence="2" id="KW-1185">Reference proteome</keyword>
<reference evidence="2" key="1">
    <citation type="journal article" date="2019" name="Int. J. Syst. Evol. Microbiol.">
        <title>The Global Catalogue of Microorganisms (GCM) 10K type strain sequencing project: providing services to taxonomists for standard genome sequencing and annotation.</title>
        <authorList>
            <consortium name="The Broad Institute Genomics Platform"/>
            <consortium name="The Broad Institute Genome Sequencing Center for Infectious Disease"/>
            <person name="Wu L."/>
            <person name="Ma J."/>
        </authorList>
    </citation>
    <scope>NUCLEOTIDE SEQUENCE [LARGE SCALE GENOMIC DNA]</scope>
    <source>
        <strain evidence="2">PCU 347</strain>
    </source>
</reference>